<organism evidence="1 2">
    <name type="scientific">Rozella allomycis (strain CSF55)</name>
    <dbReference type="NCBI Taxonomy" id="988480"/>
    <lineage>
        <taxon>Eukaryota</taxon>
        <taxon>Fungi</taxon>
        <taxon>Fungi incertae sedis</taxon>
        <taxon>Cryptomycota</taxon>
        <taxon>Cryptomycota incertae sedis</taxon>
        <taxon>Rozella</taxon>
    </lineage>
</organism>
<name>A0A4P9YJY7_ROZAC</name>
<proteinExistence type="predicted"/>
<dbReference type="AlphaFoldDB" id="A0A4P9YJY7"/>
<evidence type="ECO:0000313" key="1">
    <source>
        <dbReference type="EMBL" id="RKP19422.1"/>
    </source>
</evidence>
<gene>
    <name evidence="1" type="ORF">ROZALSC1DRAFT_28977</name>
</gene>
<protein>
    <submittedName>
        <fullName evidence="1">Uncharacterized protein</fullName>
    </submittedName>
</protein>
<reference evidence="2" key="1">
    <citation type="journal article" date="2018" name="Nat. Microbiol.">
        <title>Leveraging single-cell genomics to expand the fungal tree of life.</title>
        <authorList>
            <person name="Ahrendt S.R."/>
            <person name="Quandt C.A."/>
            <person name="Ciobanu D."/>
            <person name="Clum A."/>
            <person name="Salamov A."/>
            <person name="Andreopoulos B."/>
            <person name="Cheng J.F."/>
            <person name="Woyke T."/>
            <person name="Pelin A."/>
            <person name="Henrissat B."/>
            <person name="Reynolds N.K."/>
            <person name="Benny G.L."/>
            <person name="Smith M.E."/>
            <person name="James T.Y."/>
            <person name="Grigoriev I.V."/>
        </authorList>
    </citation>
    <scope>NUCLEOTIDE SEQUENCE [LARGE SCALE GENOMIC DNA]</scope>
    <source>
        <strain evidence="2">CSF55</strain>
    </source>
</reference>
<evidence type="ECO:0000313" key="2">
    <source>
        <dbReference type="Proteomes" id="UP000281549"/>
    </source>
</evidence>
<dbReference type="EMBL" id="ML005225">
    <property type="protein sequence ID" value="RKP19422.1"/>
    <property type="molecule type" value="Genomic_DNA"/>
</dbReference>
<sequence length="163" mass="18881">MNRNKKIIPHLRPYSKDESAIERFFPIFVLRSKIGGAYHPRFGPLGDSFEHLPASIEDLLLVPNQLGKAIDKPFVKRALRADHLKSINAKLMILVEEEQERVKYYQGILEKLGNANSQQDMDLKEIIIKQMFASEEYINQIHKVRAKNTRAYNANLIKKHSNK</sequence>
<dbReference type="Proteomes" id="UP000281549">
    <property type="component" value="Unassembled WGS sequence"/>
</dbReference>
<accession>A0A4P9YJY7</accession>